<dbReference type="EMBL" id="UZWE01000050">
    <property type="protein sequence ID" value="VDS10044.1"/>
    <property type="molecule type" value="Genomic_DNA"/>
</dbReference>
<organism evidence="1 2">
    <name type="scientific">Paracoccus haematequi</name>
    <dbReference type="NCBI Taxonomy" id="2491866"/>
    <lineage>
        <taxon>Bacteria</taxon>
        <taxon>Pseudomonadati</taxon>
        <taxon>Pseudomonadota</taxon>
        <taxon>Alphaproteobacteria</taxon>
        <taxon>Rhodobacterales</taxon>
        <taxon>Paracoccaceae</taxon>
        <taxon>Paracoccus</taxon>
    </lineage>
</organism>
<evidence type="ECO:0000313" key="1">
    <source>
        <dbReference type="EMBL" id="VDS10044.1"/>
    </source>
</evidence>
<protein>
    <submittedName>
        <fullName evidence="1">Uncharacterized protein</fullName>
    </submittedName>
</protein>
<sequence>MDFARLFDVALAGPIARTVGGGRRFLVTLKDGRTMTVEGVYEPKHEEVFNEGGVEILRPWPRIQLRRAQLIAAGVTDPQRGLSGARVLLDDGQVYLEQIRDDGYAFVNAKTSSVAAETEQRPVPRIL</sequence>
<evidence type="ECO:0000313" key="2">
    <source>
        <dbReference type="Proteomes" id="UP000270743"/>
    </source>
</evidence>
<dbReference type="AlphaFoldDB" id="A0A3S4ETQ4"/>
<keyword evidence="2" id="KW-1185">Reference proteome</keyword>
<gene>
    <name evidence="1" type="ORF">PARHAE_03255</name>
</gene>
<name>A0A3S4ETQ4_9RHOB</name>
<proteinExistence type="predicted"/>
<reference evidence="1 2" key="1">
    <citation type="submission" date="2018-12" db="EMBL/GenBank/DDBJ databases">
        <authorList>
            <person name="Criscuolo A."/>
        </authorList>
    </citation>
    <scope>NUCLEOTIDE SEQUENCE [LARGE SCALE GENOMIC DNA]</scope>
    <source>
        <strain evidence="1">ACIP1116241</strain>
    </source>
</reference>
<accession>A0A3S4ETQ4</accession>
<dbReference type="Proteomes" id="UP000270743">
    <property type="component" value="Unassembled WGS sequence"/>
</dbReference>
<dbReference type="RefSeq" id="WP_126155650.1">
    <property type="nucleotide sequence ID" value="NZ_UZWE01000050.1"/>
</dbReference>